<comment type="caution">
    <text evidence="1">The sequence shown here is derived from an EMBL/GenBank/DDBJ whole genome shotgun (WGS) entry which is preliminary data.</text>
</comment>
<dbReference type="Proteomes" id="UP001152797">
    <property type="component" value="Unassembled WGS sequence"/>
</dbReference>
<sequence>MRSFCLGGVVQGLQVVGPRPSHLRRSDAGVVGETAGSDDRDECLLIMGFASASQREDLQRLQHVFENISDLQVVVNVADGPTPPGVCEACVSCWTRCRPDAVVSQVTGCISTESSWL</sequence>
<evidence type="ECO:0000313" key="4">
    <source>
        <dbReference type="Proteomes" id="UP001152797"/>
    </source>
</evidence>
<dbReference type="EMBL" id="CAMXCT020000283">
    <property type="protein sequence ID" value="CAL1130002.1"/>
    <property type="molecule type" value="Genomic_DNA"/>
</dbReference>
<dbReference type="GO" id="GO:0051301">
    <property type="term" value="P:cell division"/>
    <property type="evidence" value="ECO:0007669"/>
    <property type="project" value="UniProtKB-KW"/>
</dbReference>
<proteinExistence type="predicted"/>
<reference evidence="2" key="2">
    <citation type="submission" date="2024-04" db="EMBL/GenBank/DDBJ databases">
        <authorList>
            <person name="Chen Y."/>
            <person name="Shah S."/>
            <person name="Dougan E. K."/>
            <person name="Thang M."/>
            <person name="Chan C."/>
        </authorList>
    </citation>
    <scope>NUCLEOTIDE SEQUENCE [LARGE SCALE GENOMIC DNA]</scope>
</reference>
<evidence type="ECO:0000313" key="3">
    <source>
        <dbReference type="EMBL" id="CAL4763939.1"/>
    </source>
</evidence>
<dbReference type="OrthoDB" id="10341441at2759"/>
<reference evidence="1" key="1">
    <citation type="submission" date="2022-10" db="EMBL/GenBank/DDBJ databases">
        <authorList>
            <person name="Chen Y."/>
            <person name="Dougan E. K."/>
            <person name="Chan C."/>
            <person name="Rhodes N."/>
            <person name="Thang M."/>
        </authorList>
    </citation>
    <scope>NUCLEOTIDE SEQUENCE</scope>
</reference>
<evidence type="ECO:0000313" key="1">
    <source>
        <dbReference type="EMBL" id="CAI3976627.1"/>
    </source>
</evidence>
<dbReference type="AlphaFoldDB" id="A0A9P1FJU7"/>
<protein>
    <submittedName>
        <fullName evidence="3">Cell division cycle protein 48-like</fullName>
    </submittedName>
</protein>
<dbReference type="EMBL" id="CAMXCT030000283">
    <property type="protein sequence ID" value="CAL4763939.1"/>
    <property type="molecule type" value="Genomic_DNA"/>
</dbReference>
<keyword evidence="4" id="KW-1185">Reference proteome</keyword>
<evidence type="ECO:0000313" key="2">
    <source>
        <dbReference type="EMBL" id="CAL1130002.1"/>
    </source>
</evidence>
<gene>
    <name evidence="1" type="ORF">C1SCF055_LOCUS4833</name>
</gene>
<keyword evidence="3" id="KW-0132">Cell division</keyword>
<organism evidence="1">
    <name type="scientific">Cladocopium goreaui</name>
    <dbReference type="NCBI Taxonomy" id="2562237"/>
    <lineage>
        <taxon>Eukaryota</taxon>
        <taxon>Sar</taxon>
        <taxon>Alveolata</taxon>
        <taxon>Dinophyceae</taxon>
        <taxon>Suessiales</taxon>
        <taxon>Symbiodiniaceae</taxon>
        <taxon>Cladocopium</taxon>
    </lineage>
</organism>
<dbReference type="EMBL" id="CAMXCT010000283">
    <property type="protein sequence ID" value="CAI3976627.1"/>
    <property type="molecule type" value="Genomic_DNA"/>
</dbReference>
<keyword evidence="3" id="KW-0131">Cell cycle</keyword>
<accession>A0A9P1FJU7</accession>
<name>A0A9P1FJU7_9DINO</name>